<dbReference type="InterPro" id="IPR023468">
    <property type="entry name" value="Riboflavin_kinase"/>
</dbReference>
<dbReference type="InterPro" id="IPR002606">
    <property type="entry name" value="Riboflavin_kinase_bac"/>
</dbReference>
<keyword evidence="7 15" id="KW-0548">Nucleotidyltransferase</keyword>
<evidence type="ECO:0000256" key="12">
    <source>
        <dbReference type="ARBA" id="ARBA00023268"/>
    </source>
</evidence>
<evidence type="ECO:0000256" key="14">
    <source>
        <dbReference type="ARBA" id="ARBA00049494"/>
    </source>
</evidence>
<dbReference type="PANTHER" id="PTHR22749:SF6">
    <property type="entry name" value="RIBOFLAVIN KINASE"/>
    <property type="match status" value="1"/>
</dbReference>
<dbReference type="GO" id="GO:0003919">
    <property type="term" value="F:FMN adenylyltransferase activity"/>
    <property type="evidence" value="ECO:0007669"/>
    <property type="project" value="UniProtKB-UniRule"/>
</dbReference>
<proteinExistence type="inferred from homology"/>
<keyword evidence="11 15" id="KW-0067">ATP-binding</keyword>
<dbReference type="NCBIfam" id="NF004159">
    <property type="entry name" value="PRK05627.1-2"/>
    <property type="match status" value="1"/>
</dbReference>
<dbReference type="Proteomes" id="UP000095342">
    <property type="component" value="Chromosome"/>
</dbReference>
<gene>
    <name evidence="17" type="ORF">BJI67_00550</name>
</gene>
<dbReference type="UniPathway" id="UPA00277">
    <property type="reaction ID" value="UER00407"/>
</dbReference>
<dbReference type="InterPro" id="IPR023465">
    <property type="entry name" value="Riboflavin_kinase_dom_sf"/>
</dbReference>
<evidence type="ECO:0000313" key="17">
    <source>
        <dbReference type="EMBL" id="AOV15747.1"/>
    </source>
</evidence>
<reference evidence="17 18" key="1">
    <citation type="submission" date="2016-09" db="EMBL/GenBank/DDBJ databases">
        <title>Acidihalobacter prosperus V6 (DSM14174).</title>
        <authorList>
            <person name="Khaleque H.N."/>
            <person name="Ramsay J.P."/>
            <person name="Murphy R.J.T."/>
            <person name="Kaksonen A.H."/>
            <person name="Boxall N.J."/>
            <person name="Watkin E.L.J."/>
        </authorList>
    </citation>
    <scope>NUCLEOTIDE SEQUENCE [LARGE SCALE GENOMIC DNA]</scope>
    <source>
        <strain evidence="17 18">V6</strain>
    </source>
</reference>
<dbReference type="SMART" id="SM00904">
    <property type="entry name" value="Flavokinase"/>
    <property type="match status" value="1"/>
</dbReference>
<evidence type="ECO:0000256" key="13">
    <source>
        <dbReference type="ARBA" id="ARBA00047880"/>
    </source>
</evidence>
<dbReference type="InterPro" id="IPR004821">
    <property type="entry name" value="Cyt_trans-like"/>
</dbReference>
<evidence type="ECO:0000256" key="4">
    <source>
        <dbReference type="ARBA" id="ARBA00022630"/>
    </source>
</evidence>
<keyword evidence="10 15" id="KW-0274">FAD</keyword>
<comment type="catalytic activity">
    <reaction evidence="14 15">
        <text>FMN + ATP + H(+) = FAD + diphosphate</text>
        <dbReference type="Rhea" id="RHEA:17237"/>
        <dbReference type="ChEBI" id="CHEBI:15378"/>
        <dbReference type="ChEBI" id="CHEBI:30616"/>
        <dbReference type="ChEBI" id="CHEBI:33019"/>
        <dbReference type="ChEBI" id="CHEBI:57692"/>
        <dbReference type="ChEBI" id="CHEBI:58210"/>
        <dbReference type="EC" id="2.7.7.2"/>
    </reaction>
</comment>
<dbReference type="GO" id="GO:0009398">
    <property type="term" value="P:FMN biosynthetic process"/>
    <property type="evidence" value="ECO:0007669"/>
    <property type="project" value="UniProtKB-UniRule"/>
</dbReference>
<dbReference type="NCBIfam" id="NF004163">
    <property type="entry name" value="PRK05627.1-6"/>
    <property type="match status" value="1"/>
</dbReference>
<dbReference type="GO" id="GO:0005524">
    <property type="term" value="F:ATP binding"/>
    <property type="evidence" value="ECO:0007669"/>
    <property type="project" value="UniProtKB-UniRule"/>
</dbReference>
<evidence type="ECO:0000256" key="11">
    <source>
        <dbReference type="ARBA" id="ARBA00022840"/>
    </source>
</evidence>
<comment type="pathway">
    <text evidence="2 15">Cofactor biosynthesis; FAD biosynthesis; FAD from FMN: step 1/1.</text>
</comment>
<name>A0A1D8K467_9GAMM</name>
<dbReference type="NCBIfam" id="TIGR00125">
    <property type="entry name" value="cyt_tran_rel"/>
    <property type="match status" value="1"/>
</dbReference>
<dbReference type="AlphaFoldDB" id="A0A1D8K467"/>
<keyword evidence="12" id="KW-0511">Multifunctional enzyme</keyword>
<protein>
    <recommendedName>
        <fullName evidence="15">Riboflavin biosynthesis protein</fullName>
    </recommendedName>
    <domain>
        <recommendedName>
            <fullName evidence="15">Riboflavin kinase</fullName>
            <ecNumber evidence="15">2.7.1.26</ecNumber>
        </recommendedName>
        <alternativeName>
            <fullName evidence="15">Flavokinase</fullName>
        </alternativeName>
    </domain>
    <domain>
        <recommendedName>
            <fullName evidence="15">FMN adenylyltransferase</fullName>
            <ecNumber evidence="15">2.7.7.2</ecNumber>
        </recommendedName>
        <alternativeName>
            <fullName evidence="15">FAD pyrophosphorylase</fullName>
        </alternativeName>
        <alternativeName>
            <fullName evidence="15">FAD synthase</fullName>
        </alternativeName>
    </domain>
</protein>
<keyword evidence="6 15" id="KW-0808">Transferase</keyword>
<comment type="catalytic activity">
    <reaction evidence="13 15">
        <text>riboflavin + ATP = FMN + ADP + H(+)</text>
        <dbReference type="Rhea" id="RHEA:14357"/>
        <dbReference type="ChEBI" id="CHEBI:15378"/>
        <dbReference type="ChEBI" id="CHEBI:30616"/>
        <dbReference type="ChEBI" id="CHEBI:57986"/>
        <dbReference type="ChEBI" id="CHEBI:58210"/>
        <dbReference type="ChEBI" id="CHEBI:456216"/>
        <dbReference type="EC" id="2.7.1.26"/>
    </reaction>
</comment>
<comment type="function">
    <text evidence="1">Catalyzes the phosphorylation of riboflavin to FMN followed by the adenylation of FMN to FAD.</text>
</comment>
<dbReference type="GO" id="GO:0009231">
    <property type="term" value="P:riboflavin biosynthetic process"/>
    <property type="evidence" value="ECO:0007669"/>
    <property type="project" value="InterPro"/>
</dbReference>
<evidence type="ECO:0000256" key="7">
    <source>
        <dbReference type="ARBA" id="ARBA00022695"/>
    </source>
</evidence>
<dbReference type="Pfam" id="PF06574">
    <property type="entry name" value="FAD_syn"/>
    <property type="match status" value="1"/>
</dbReference>
<evidence type="ECO:0000256" key="1">
    <source>
        <dbReference type="ARBA" id="ARBA00002121"/>
    </source>
</evidence>
<dbReference type="Gene3D" id="3.40.50.620">
    <property type="entry name" value="HUPs"/>
    <property type="match status" value="1"/>
</dbReference>
<evidence type="ECO:0000256" key="9">
    <source>
        <dbReference type="ARBA" id="ARBA00022777"/>
    </source>
</evidence>
<evidence type="ECO:0000256" key="3">
    <source>
        <dbReference type="ARBA" id="ARBA00005201"/>
    </source>
</evidence>
<keyword evidence="18" id="KW-1185">Reference proteome</keyword>
<dbReference type="InterPro" id="IPR014729">
    <property type="entry name" value="Rossmann-like_a/b/a_fold"/>
</dbReference>
<evidence type="ECO:0000256" key="10">
    <source>
        <dbReference type="ARBA" id="ARBA00022827"/>
    </source>
</evidence>
<dbReference type="NCBIfam" id="TIGR00083">
    <property type="entry name" value="ribF"/>
    <property type="match status" value="1"/>
</dbReference>
<dbReference type="FunFam" id="3.40.50.620:FF:000021">
    <property type="entry name" value="Riboflavin biosynthesis protein"/>
    <property type="match status" value="1"/>
</dbReference>
<dbReference type="KEGG" id="aaeo:BJI67_00550"/>
<dbReference type="NCBIfam" id="NF004160">
    <property type="entry name" value="PRK05627.1-3"/>
    <property type="match status" value="1"/>
</dbReference>
<evidence type="ECO:0000259" key="16">
    <source>
        <dbReference type="SMART" id="SM00904"/>
    </source>
</evidence>
<dbReference type="EC" id="2.7.7.2" evidence="15"/>
<feature type="domain" description="Riboflavin kinase" evidence="16">
    <location>
        <begin position="183"/>
        <end position="307"/>
    </location>
</feature>
<dbReference type="PANTHER" id="PTHR22749">
    <property type="entry name" value="RIBOFLAVIN KINASE/FMN ADENYLYLTRANSFERASE"/>
    <property type="match status" value="1"/>
</dbReference>
<keyword evidence="9 15" id="KW-0418">Kinase</keyword>
<evidence type="ECO:0000256" key="5">
    <source>
        <dbReference type="ARBA" id="ARBA00022643"/>
    </source>
</evidence>
<evidence type="ECO:0000256" key="6">
    <source>
        <dbReference type="ARBA" id="ARBA00022679"/>
    </source>
</evidence>
<evidence type="ECO:0000256" key="2">
    <source>
        <dbReference type="ARBA" id="ARBA00004726"/>
    </source>
</evidence>
<dbReference type="EMBL" id="CP017448">
    <property type="protein sequence ID" value="AOV15747.1"/>
    <property type="molecule type" value="Genomic_DNA"/>
</dbReference>
<evidence type="ECO:0000256" key="15">
    <source>
        <dbReference type="PIRNR" id="PIRNR004491"/>
    </source>
</evidence>
<dbReference type="CDD" id="cd02064">
    <property type="entry name" value="FAD_synthetase_N"/>
    <property type="match status" value="1"/>
</dbReference>
<dbReference type="GO" id="GO:0006747">
    <property type="term" value="P:FAD biosynthetic process"/>
    <property type="evidence" value="ECO:0007669"/>
    <property type="project" value="UniProtKB-UniRule"/>
</dbReference>
<dbReference type="EC" id="2.7.1.26" evidence="15"/>
<keyword evidence="8 15" id="KW-0547">Nucleotide-binding</keyword>
<dbReference type="Gene3D" id="2.40.30.30">
    <property type="entry name" value="Riboflavin kinase-like"/>
    <property type="match status" value="1"/>
</dbReference>
<keyword evidence="4 15" id="KW-0285">Flavoprotein</keyword>
<dbReference type="SUPFAM" id="SSF82114">
    <property type="entry name" value="Riboflavin kinase-like"/>
    <property type="match status" value="1"/>
</dbReference>
<dbReference type="UniPathway" id="UPA00276">
    <property type="reaction ID" value="UER00406"/>
</dbReference>
<dbReference type="InterPro" id="IPR015865">
    <property type="entry name" value="Riboflavin_kinase_bac/euk"/>
</dbReference>
<evidence type="ECO:0000256" key="8">
    <source>
        <dbReference type="ARBA" id="ARBA00022741"/>
    </source>
</evidence>
<organism evidence="17 18">
    <name type="scientific">Acidihalobacter aeolianus</name>
    <dbReference type="NCBI Taxonomy" id="2792603"/>
    <lineage>
        <taxon>Bacteria</taxon>
        <taxon>Pseudomonadati</taxon>
        <taxon>Pseudomonadota</taxon>
        <taxon>Gammaproteobacteria</taxon>
        <taxon>Chromatiales</taxon>
        <taxon>Ectothiorhodospiraceae</taxon>
        <taxon>Acidihalobacter</taxon>
    </lineage>
</organism>
<dbReference type="Pfam" id="PF01687">
    <property type="entry name" value="Flavokinase"/>
    <property type="match status" value="1"/>
</dbReference>
<dbReference type="PIRSF" id="PIRSF004491">
    <property type="entry name" value="FAD_Synth"/>
    <property type="match status" value="1"/>
</dbReference>
<comment type="pathway">
    <text evidence="3 15">Cofactor biosynthesis; FMN biosynthesis; FMN from riboflavin (ATP route): step 1/1.</text>
</comment>
<comment type="similarity">
    <text evidence="15">Belongs to the ribF family.</text>
</comment>
<dbReference type="InterPro" id="IPR015864">
    <property type="entry name" value="FAD_synthase"/>
</dbReference>
<keyword evidence="5 15" id="KW-0288">FMN</keyword>
<dbReference type="RefSeq" id="WP_070071348.1">
    <property type="nucleotide sequence ID" value="NZ_CP017448.1"/>
</dbReference>
<dbReference type="GO" id="GO:0008531">
    <property type="term" value="F:riboflavin kinase activity"/>
    <property type="evidence" value="ECO:0007669"/>
    <property type="project" value="UniProtKB-UniRule"/>
</dbReference>
<dbReference type="SUPFAM" id="SSF52374">
    <property type="entry name" value="Nucleotidylyl transferase"/>
    <property type="match status" value="1"/>
</dbReference>
<evidence type="ECO:0000313" key="18">
    <source>
        <dbReference type="Proteomes" id="UP000095342"/>
    </source>
</evidence>
<dbReference type="NCBIfam" id="NF004162">
    <property type="entry name" value="PRK05627.1-5"/>
    <property type="match status" value="1"/>
</dbReference>
<accession>A0A1D8K467</accession>
<sequence>MELIRGAHNLRAQHRGCVATIGNFDGVHLGHQAILEQLRREADARGLPSAVITFEPLPHEFFRGTHAPARLTGLRERLREFARHGVDRVLLLRFDRKLAGLEANHFVERVVVDGLGVRAMIVGDDFRFGRDRAGDFATLRAAGEAHVFEVIKHETFEQDGARVSSTRIRQALAEGDLEAAHRLLGRPYAFSGRVRSGAARGRSIGFPTANIALPRNSTPLRGVYAVSVTSDAGLNANGVANIGTRPTVDGQHLLLEVHVLSFSGDLYRQHLCVTLRHKLRDEKRFESLDALMHQIRHDASLAEALLAQDT</sequence>